<dbReference type="EMBL" id="JACHMG010000001">
    <property type="protein sequence ID" value="MBB4684009.1"/>
    <property type="molecule type" value="Genomic_DNA"/>
</dbReference>
<accession>A0A840IR35</accession>
<organism evidence="3 4">
    <name type="scientific">Amycolatopsis jiangsuensis</name>
    <dbReference type="NCBI Taxonomy" id="1181879"/>
    <lineage>
        <taxon>Bacteria</taxon>
        <taxon>Bacillati</taxon>
        <taxon>Actinomycetota</taxon>
        <taxon>Actinomycetes</taxon>
        <taxon>Pseudonocardiales</taxon>
        <taxon>Pseudonocardiaceae</taxon>
        <taxon>Amycolatopsis</taxon>
    </lineage>
</organism>
<reference evidence="3 4" key="1">
    <citation type="submission" date="2020-08" db="EMBL/GenBank/DDBJ databases">
        <title>Sequencing the genomes of 1000 actinobacteria strains.</title>
        <authorList>
            <person name="Klenk H.-P."/>
        </authorList>
    </citation>
    <scope>NUCLEOTIDE SEQUENCE [LARGE SCALE GENOMIC DNA]</scope>
    <source>
        <strain evidence="3 4">DSM 45859</strain>
    </source>
</reference>
<dbReference type="Pfam" id="PF20611">
    <property type="entry name" value="DUF6801"/>
    <property type="match status" value="1"/>
</dbReference>
<dbReference type="Proteomes" id="UP000581769">
    <property type="component" value="Unassembled WGS sequence"/>
</dbReference>
<feature type="chain" id="PRO_5032646475" description="DUF6801 domain-containing protein" evidence="1">
    <location>
        <begin position="38"/>
        <end position="202"/>
    </location>
</feature>
<protein>
    <recommendedName>
        <fullName evidence="2">DUF6801 domain-containing protein</fullName>
    </recommendedName>
</protein>
<feature type="domain" description="DUF6801" evidence="2">
    <location>
        <begin position="46"/>
        <end position="197"/>
    </location>
</feature>
<gene>
    <name evidence="3" type="ORF">BJY18_001494</name>
</gene>
<comment type="caution">
    <text evidence="3">The sequence shown here is derived from an EMBL/GenBank/DDBJ whole genome shotgun (WGS) entry which is preliminary data.</text>
</comment>
<evidence type="ECO:0000256" key="1">
    <source>
        <dbReference type="SAM" id="SignalP"/>
    </source>
</evidence>
<sequence length="202" mass="20289">MKTMTQRVPGRFFARMGVLATATAAAVTVLGAGVASAADKPLDFKGSFPLIGEQTVSTVVHVDVPESATIGQTVSVPFSLDADVGTAAADGLRLVGVTTLGGSIDASVTVQIGDQPVALPVSLPIPDTAIPDEGTLAFTAEGSVDFTVPEGVPAGEATTSVDPEAVTHVTTDASDPSLANFDVNLALDPADQDTVLGTTQIS</sequence>
<name>A0A840IR35_9PSEU</name>
<dbReference type="AlphaFoldDB" id="A0A840IR35"/>
<dbReference type="InterPro" id="IPR046542">
    <property type="entry name" value="DUF6801"/>
</dbReference>
<keyword evidence="1" id="KW-0732">Signal</keyword>
<keyword evidence="4" id="KW-1185">Reference proteome</keyword>
<feature type="signal peptide" evidence="1">
    <location>
        <begin position="1"/>
        <end position="37"/>
    </location>
</feature>
<evidence type="ECO:0000313" key="3">
    <source>
        <dbReference type="EMBL" id="MBB4684009.1"/>
    </source>
</evidence>
<evidence type="ECO:0000259" key="2">
    <source>
        <dbReference type="Pfam" id="PF20611"/>
    </source>
</evidence>
<evidence type="ECO:0000313" key="4">
    <source>
        <dbReference type="Proteomes" id="UP000581769"/>
    </source>
</evidence>
<proteinExistence type="predicted"/>